<organism evidence="2 3">
    <name type="scientific">Aspergillus wentii DTO 134E9</name>
    <dbReference type="NCBI Taxonomy" id="1073089"/>
    <lineage>
        <taxon>Eukaryota</taxon>
        <taxon>Fungi</taxon>
        <taxon>Dikarya</taxon>
        <taxon>Ascomycota</taxon>
        <taxon>Pezizomycotina</taxon>
        <taxon>Eurotiomycetes</taxon>
        <taxon>Eurotiomycetidae</taxon>
        <taxon>Eurotiales</taxon>
        <taxon>Aspergillaceae</taxon>
        <taxon>Aspergillus</taxon>
        <taxon>Aspergillus subgen. Cremei</taxon>
    </lineage>
</organism>
<gene>
    <name evidence="2" type="ORF">ASPWEDRAFT_745350</name>
</gene>
<reference evidence="3" key="1">
    <citation type="journal article" date="2017" name="Genome Biol.">
        <title>Comparative genomics reveals high biological diversity and specific adaptations in the industrially and medically important fungal genus Aspergillus.</title>
        <authorList>
            <person name="de Vries R.P."/>
            <person name="Riley R."/>
            <person name="Wiebenga A."/>
            <person name="Aguilar-Osorio G."/>
            <person name="Amillis S."/>
            <person name="Uchima C.A."/>
            <person name="Anderluh G."/>
            <person name="Asadollahi M."/>
            <person name="Askin M."/>
            <person name="Barry K."/>
            <person name="Battaglia E."/>
            <person name="Bayram O."/>
            <person name="Benocci T."/>
            <person name="Braus-Stromeyer S.A."/>
            <person name="Caldana C."/>
            <person name="Canovas D."/>
            <person name="Cerqueira G.C."/>
            <person name="Chen F."/>
            <person name="Chen W."/>
            <person name="Choi C."/>
            <person name="Clum A."/>
            <person name="Dos Santos R.A."/>
            <person name="Damasio A.R."/>
            <person name="Diallinas G."/>
            <person name="Emri T."/>
            <person name="Fekete E."/>
            <person name="Flipphi M."/>
            <person name="Freyberg S."/>
            <person name="Gallo A."/>
            <person name="Gournas C."/>
            <person name="Habgood R."/>
            <person name="Hainaut M."/>
            <person name="Harispe M.L."/>
            <person name="Henrissat B."/>
            <person name="Hilden K.S."/>
            <person name="Hope R."/>
            <person name="Hossain A."/>
            <person name="Karabika E."/>
            <person name="Karaffa L."/>
            <person name="Karanyi Z."/>
            <person name="Krasevec N."/>
            <person name="Kuo A."/>
            <person name="Kusch H."/>
            <person name="LaButti K."/>
            <person name="Lagendijk E.L."/>
            <person name="Lapidus A."/>
            <person name="Levasseur A."/>
            <person name="Lindquist E."/>
            <person name="Lipzen A."/>
            <person name="Logrieco A.F."/>
            <person name="MacCabe A."/>
            <person name="Maekelae M.R."/>
            <person name="Malavazi I."/>
            <person name="Melin P."/>
            <person name="Meyer V."/>
            <person name="Mielnichuk N."/>
            <person name="Miskei M."/>
            <person name="Molnar A.P."/>
            <person name="Mule G."/>
            <person name="Ngan C.Y."/>
            <person name="Orejas M."/>
            <person name="Orosz E."/>
            <person name="Ouedraogo J.P."/>
            <person name="Overkamp K.M."/>
            <person name="Park H.-S."/>
            <person name="Perrone G."/>
            <person name="Piumi F."/>
            <person name="Punt P.J."/>
            <person name="Ram A.F."/>
            <person name="Ramon A."/>
            <person name="Rauscher S."/>
            <person name="Record E."/>
            <person name="Riano-Pachon D.M."/>
            <person name="Robert V."/>
            <person name="Roehrig J."/>
            <person name="Ruller R."/>
            <person name="Salamov A."/>
            <person name="Salih N.S."/>
            <person name="Samson R.A."/>
            <person name="Sandor E."/>
            <person name="Sanguinetti M."/>
            <person name="Schuetze T."/>
            <person name="Sepcic K."/>
            <person name="Shelest E."/>
            <person name="Sherlock G."/>
            <person name="Sophianopoulou V."/>
            <person name="Squina F.M."/>
            <person name="Sun H."/>
            <person name="Susca A."/>
            <person name="Todd R.B."/>
            <person name="Tsang A."/>
            <person name="Unkles S.E."/>
            <person name="van de Wiele N."/>
            <person name="van Rossen-Uffink D."/>
            <person name="Oliveira J.V."/>
            <person name="Vesth T.C."/>
            <person name="Visser J."/>
            <person name="Yu J.-H."/>
            <person name="Zhou M."/>
            <person name="Andersen M.R."/>
            <person name="Archer D.B."/>
            <person name="Baker S.E."/>
            <person name="Benoit I."/>
            <person name="Brakhage A.A."/>
            <person name="Braus G.H."/>
            <person name="Fischer R."/>
            <person name="Frisvad J.C."/>
            <person name="Goldman G.H."/>
            <person name="Houbraken J."/>
            <person name="Oakley B."/>
            <person name="Pocsi I."/>
            <person name="Scazzocchio C."/>
            <person name="Seiboth B."/>
            <person name="vanKuyk P.A."/>
            <person name="Wortman J."/>
            <person name="Dyer P.S."/>
            <person name="Grigoriev I.V."/>
        </authorList>
    </citation>
    <scope>NUCLEOTIDE SEQUENCE [LARGE SCALE GENOMIC DNA]</scope>
    <source>
        <strain evidence="3">DTO 134E9</strain>
    </source>
</reference>
<sequence>MVDLSEGVPFSKQNLHEGNRYIKRGQTLFPCPSSVNASTFFDLAPDEEVVSVLAKPMARIILEYDFSIVTKSGHGVRPAEAEAMRLISRYTTVPAMRCRWLPLKRPLTRKSPITTPTPNQRFRPTGSHLRALSPLRG</sequence>
<dbReference type="Proteomes" id="UP000184383">
    <property type="component" value="Unassembled WGS sequence"/>
</dbReference>
<name>A0A1L9RAF1_ASPWE</name>
<dbReference type="EMBL" id="KV878215">
    <property type="protein sequence ID" value="OJJ31906.1"/>
    <property type="molecule type" value="Genomic_DNA"/>
</dbReference>
<dbReference type="RefSeq" id="XP_040685583.1">
    <property type="nucleotide sequence ID" value="XM_040839488.1"/>
</dbReference>
<accession>A0A1L9RAF1</accession>
<dbReference type="GeneID" id="63755336"/>
<dbReference type="STRING" id="1073089.A0A1L9RAF1"/>
<evidence type="ECO:0000313" key="3">
    <source>
        <dbReference type="Proteomes" id="UP000184383"/>
    </source>
</evidence>
<keyword evidence="3" id="KW-1185">Reference proteome</keyword>
<feature type="region of interest" description="Disordered" evidence="1">
    <location>
        <begin position="109"/>
        <end position="137"/>
    </location>
</feature>
<proteinExistence type="predicted"/>
<protein>
    <submittedName>
        <fullName evidence="2">Uncharacterized protein</fullName>
    </submittedName>
</protein>
<dbReference type="AlphaFoldDB" id="A0A1L9RAF1"/>
<dbReference type="VEuPathDB" id="FungiDB:ASPWEDRAFT_745350"/>
<dbReference type="OrthoDB" id="2906425at2759"/>
<evidence type="ECO:0000313" key="2">
    <source>
        <dbReference type="EMBL" id="OJJ31906.1"/>
    </source>
</evidence>
<feature type="compositionally biased region" description="Polar residues" evidence="1">
    <location>
        <begin position="111"/>
        <end position="122"/>
    </location>
</feature>
<evidence type="ECO:0000256" key="1">
    <source>
        <dbReference type="SAM" id="MobiDB-lite"/>
    </source>
</evidence>